<protein>
    <recommendedName>
        <fullName evidence="4">Transposase</fullName>
    </recommendedName>
</protein>
<evidence type="ECO:0000313" key="3">
    <source>
        <dbReference type="Proteomes" id="UP000005275"/>
    </source>
</evidence>
<keyword evidence="3" id="KW-1185">Reference proteome</keyword>
<sequence>MREHGLRGRHRRRDRVTTDSGHRLRIAENLFAQGFRSSAPNQV</sequence>
<dbReference type="STRING" id="765910.MARPU_10990"/>
<proteinExistence type="predicted"/>
<gene>
    <name evidence="2" type="ORF">MARPU_10990</name>
</gene>
<accession>W0E8I2</accession>
<evidence type="ECO:0000256" key="1">
    <source>
        <dbReference type="SAM" id="MobiDB-lite"/>
    </source>
</evidence>
<dbReference type="AlphaFoldDB" id="W0E8I2"/>
<organism evidence="2 3">
    <name type="scientific">Marichromatium purpuratum 984</name>
    <dbReference type="NCBI Taxonomy" id="765910"/>
    <lineage>
        <taxon>Bacteria</taxon>
        <taxon>Pseudomonadati</taxon>
        <taxon>Pseudomonadota</taxon>
        <taxon>Gammaproteobacteria</taxon>
        <taxon>Chromatiales</taxon>
        <taxon>Chromatiaceae</taxon>
        <taxon>Marichromatium</taxon>
    </lineage>
</organism>
<evidence type="ECO:0000313" key="2">
    <source>
        <dbReference type="EMBL" id="AHF05544.1"/>
    </source>
</evidence>
<name>W0E8I2_MARPU</name>
<evidence type="ECO:0008006" key="4">
    <source>
        <dbReference type="Google" id="ProtNLM"/>
    </source>
</evidence>
<reference evidence="2 3" key="1">
    <citation type="submission" date="2013-12" db="EMBL/GenBank/DDBJ databases">
        <authorList>
            <consortium name="DOE Joint Genome Institute"/>
            <person name="Bryant D.A."/>
            <person name="Huntemann M."/>
            <person name="Han J."/>
            <person name="Chen A."/>
            <person name="Kyrpides N."/>
            <person name="Mavromatis K."/>
            <person name="Markowitz V."/>
            <person name="Palaniappan K."/>
            <person name="Ivanova N."/>
            <person name="Schaumberg A."/>
            <person name="Pati A."/>
            <person name="Liolios K."/>
            <person name="Nordberg H.P."/>
            <person name="Cantor M.N."/>
            <person name="Hua S.X."/>
            <person name="Woyke T."/>
        </authorList>
    </citation>
    <scope>NUCLEOTIDE SEQUENCE [LARGE SCALE GENOMIC DNA]</scope>
    <source>
        <strain evidence="2 3">984</strain>
    </source>
</reference>
<dbReference type="Proteomes" id="UP000005275">
    <property type="component" value="Chromosome"/>
</dbReference>
<dbReference type="KEGG" id="mpur:MARPU_10990"/>
<dbReference type="HOGENOM" id="CLU_3235795_0_0_6"/>
<dbReference type="EMBL" id="CP007031">
    <property type="protein sequence ID" value="AHF05544.1"/>
    <property type="molecule type" value="Genomic_DNA"/>
</dbReference>
<feature type="region of interest" description="Disordered" evidence="1">
    <location>
        <begin position="1"/>
        <end position="21"/>
    </location>
</feature>